<sequence>MVTIVGRSKLRPVVGHSGTCCTVWKLDPNTAKFTMKGQLPYSAEVQQPQTELLRYVLEQPYSREMVCSMLGLTKQQKQRCPVLEQELVALVVRAMEKSEQEGPEEPIELFWQNLSSQLIYFVLFQYANFPHMVLALHDQASLLFTVRWLEACCDYLKAFYITKNPLNDFLPVMKLYDLLYPEKEPLPFPDVTKPHCTRALAITSIWVHLTRKAQLEKVRLQRPLPHALSTHLEYLQQPFVSNTTLSFGNDYWISLLCNAYSTNQEYFIRPMGVLAEAIQCSQRNQGSMSSSNSNTPNPTHPLGMNVLDSLTVHTKMSLIHNVVTHVMKIPQAKSTVSLTPALIETYSRLLVYSEIESLGIKGFINHLLPTVFRQQAWGILHTLLEMFSYRLHHIQPHYRVQLLSHLHSLAAVPQTNQTQLHLCVESTALKLITGLGSAEVQPQLSRFQTEPKSLLSSESEELNKALILTLARAIHITGSETLSMVWCKELLTTAMQSTPHSWSSLTLLSFPQSLAEFFQQHQAQRENKAQLKRSVEEEYRKWKTMSNENDIIAHFSQQGTPHLFLCLLWKMLLENDRISPLAYKILDRIGARALSSHLRTFADFLVFEVSNSVGGQHVNKCIDALNDLIWKYHVISLDRLILCLALRSFEGNEIQVCFFIIQMLLIRPSEFKNRVLDFVKDNSPEHWKQTDWHEKHLAFHRKYPEKFYFEGLQDLSGQSQQHTYLPVYFGNICLRFIPVMDIVIHRFLELYPVATISVESILDHLGCLYKFHDRPLTYLYNTLHYYEQKLRDRPPLKKKLVASITGSLKDIRSGNWALSEAYLSYLQRPAEDTNWIPDLDYYIGLVGRMADTVAGKSPFPHTDWRFNEFPNPAAHALHVTCIELMALPISAAVVGNALLDVVLKGHTVLPRSSIENWMNAIGLILTALPELYWTVLNDRILVALQGPHLATPSGSKQSIFQLLSFSSNHSSITEVQCCYLMALVHAVWYHASVGQISQIPQIMRDRFKPVVKTEEQFLFLCHLVAPFFQRMGSERSRIVMDITVELYEMLENVDKNCEQLNYIDQITDLLYHIKYMFTGDSVKTEIERSIRNLRPALQRRLRFITHLNIEETAAS</sequence>
<name>A0ACB8DQH4_DERSI</name>
<keyword evidence="2" id="KW-1185">Reference proteome</keyword>
<dbReference type="Proteomes" id="UP000821865">
    <property type="component" value="Chromosome 10"/>
</dbReference>
<evidence type="ECO:0000313" key="1">
    <source>
        <dbReference type="EMBL" id="KAH7974601.1"/>
    </source>
</evidence>
<gene>
    <name evidence="1" type="ORF">HPB49_017205</name>
</gene>
<protein>
    <submittedName>
        <fullName evidence="1">Uncharacterized protein</fullName>
    </submittedName>
</protein>
<proteinExistence type="predicted"/>
<reference evidence="1" key="1">
    <citation type="submission" date="2020-05" db="EMBL/GenBank/DDBJ databases">
        <title>Large-scale comparative analyses of tick genomes elucidate their genetic diversity and vector capacities.</title>
        <authorList>
            <person name="Jia N."/>
            <person name="Wang J."/>
            <person name="Shi W."/>
            <person name="Du L."/>
            <person name="Sun Y."/>
            <person name="Zhan W."/>
            <person name="Jiang J."/>
            <person name="Wang Q."/>
            <person name="Zhang B."/>
            <person name="Ji P."/>
            <person name="Sakyi L.B."/>
            <person name="Cui X."/>
            <person name="Yuan T."/>
            <person name="Jiang B."/>
            <person name="Yang W."/>
            <person name="Lam T.T.-Y."/>
            <person name="Chang Q."/>
            <person name="Ding S."/>
            <person name="Wang X."/>
            <person name="Zhu J."/>
            <person name="Ruan X."/>
            <person name="Zhao L."/>
            <person name="Wei J."/>
            <person name="Que T."/>
            <person name="Du C."/>
            <person name="Cheng J."/>
            <person name="Dai P."/>
            <person name="Han X."/>
            <person name="Huang E."/>
            <person name="Gao Y."/>
            <person name="Liu J."/>
            <person name="Shao H."/>
            <person name="Ye R."/>
            <person name="Li L."/>
            <person name="Wei W."/>
            <person name="Wang X."/>
            <person name="Wang C."/>
            <person name="Yang T."/>
            <person name="Huo Q."/>
            <person name="Li W."/>
            <person name="Guo W."/>
            <person name="Chen H."/>
            <person name="Zhou L."/>
            <person name="Ni X."/>
            <person name="Tian J."/>
            <person name="Zhou Y."/>
            <person name="Sheng Y."/>
            <person name="Liu T."/>
            <person name="Pan Y."/>
            <person name="Xia L."/>
            <person name="Li J."/>
            <person name="Zhao F."/>
            <person name="Cao W."/>
        </authorList>
    </citation>
    <scope>NUCLEOTIDE SEQUENCE</scope>
    <source>
        <strain evidence="1">Dsil-2018</strain>
    </source>
</reference>
<dbReference type="EMBL" id="CM023479">
    <property type="protein sequence ID" value="KAH7974601.1"/>
    <property type="molecule type" value="Genomic_DNA"/>
</dbReference>
<evidence type="ECO:0000313" key="2">
    <source>
        <dbReference type="Proteomes" id="UP000821865"/>
    </source>
</evidence>
<comment type="caution">
    <text evidence="1">The sequence shown here is derived from an EMBL/GenBank/DDBJ whole genome shotgun (WGS) entry which is preliminary data.</text>
</comment>
<organism evidence="1 2">
    <name type="scientific">Dermacentor silvarum</name>
    <name type="common">Tick</name>
    <dbReference type="NCBI Taxonomy" id="543639"/>
    <lineage>
        <taxon>Eukaryota</taxon>
        <taxon>Metazoa</taxon>
        <taxon>Ecdysozoa</taxon>
        <taxon>Arthropoda</taxon>
        <taxon>Chelicerata</taxon>
        <taxon>Arachnida</taxon>
        <taxon>Acari</taxon>
        <taxon>Parasitiformes</taxon>
        <taxon>Ixodida</taxon>
        <taxon>Ixodoidea</taxon>
        <taxon>Ixodidae</taxon>
        <taxon>Rhipicephalinae</taxon>
        <taxon>Dermacentor</taxon>
    </lineage>
</organism>
<accession>A0ACB8DQH4</accession>